<comment type="caution">
    <text evidence="1">The sequence shown here is derived from an EMBL/GenBank/DDBJ whole genome shotgun (WGS) entry which is preliminary data.</text>
</comment>
<reference evidence="1" key="1">
    <citation type="journal article" date="2015" name="Nature">
        <title>Complex archaea that bridge the gap between prokaryotes and eukaryotes.</title>
        <authorList>
            <person name="Spang A."/>
            <person name="Saw J.H."/>
            <person name="Jorgensen S.L."/>
            <person name="Zaremba-Niedzwiedzka K."/>
            <person name="Martijn J."/>
            <person name="Lind A.E."/>
            <person name="van Eijk R."/>
            <person name="Schleper C."/>
            <person name="Guy L."/>
            <person name="Ettema T.J."/>
        </authorList>
    </citation>
    <scope>NUCLEOTIDE SEQUENCE</scope>
</reference>
<gene>
    <name evidence="1" type="ORF">LCGC14_1329470</name>
</gene>
<sequence>MPGETDLANVSLRLIGQPTITDRTDGSPTANIVDDLFDEIRDDLLRSHPWNFATKRVKLAQSSTTPGFEFDFAYPLPADWIRTISVHSNDAGHGTVLHRMEFVGTQRAIVASADAIYLRYVYQVTDPNQMAPDFRRAFEIALARDLSVPVASSNTLQDQLSKQFEKKIAQARSSDAIGAFPELRPRGSWASARGGFRNDHFLGG</sequence>
<dbReference type="EMBL" id="LAZR01008015">
    <property type="protein sequence ID" value="KKM81474.1"/>
    <property type="molecule type" value="Genomic_DNA"/>
</dbReference>
<proteinExistence type="predicted"/>
<protein>
    <recommendedName>
        <fullName evidence="2">Tail tubular protein A</fullName>
    </recommendedName>
</protein>
<evidence type="ECO:0000313" key="1">
    <source>
        <dbReference type="EMBL" id="KKM81474.1"/>
    </source>
</evidence>
<evidence type="ECO:0008006" key="2">
    <source>
        <dbReference type="Google" id="ProtNLM"/>
    </source>
</evidence>
<name>A0A0F9KH24_9ZZZZ</name>
<dbReference type="AlphaFoldDB" id="A0A0F9KH24"/>
<organism evidence="1">
    <name type="scientific">marine sediment metagenome</name>
    <dbReference type="NCBI Taxonomy" id="412755"/>
    <lineage>
        <taxon>unclassified sequences</taxon>
        <taxon>metagenomes</taxon>
        <taxon>ecological metagenomes</taxon>
    </lineage>
</organism>
<accession>A0A0F9KH24</accession>